<dbReference type="Proteomes" id="UP001244552">
    <property type="component" value="Unassembled WGS sequence"/>
</dbReference>
<dbReference type="EMBL" id="JAUSVU010000008">
    <property type="protein sequence ID" value="MDQ0533768.1"/>
    <property type="molecule type" value="Genomic_DNA"/>
</dbReference>
<dbReference type="InterPro" id="IPR050908">
    <property type="entry name" value="SmbC-like"/>
</dbReference>
<dbReference type="InterPro" id="IPR029442">
    <property type="entry name" value="GyrI-like"/>
</dbReference>
<dbReference type="PANTHER" id="PTHR40055:SF1">
    <property type="entry name" value="TRANSCRIPTIONAL REGULATOR YGIV-RELATED"/>
    <property type="match status" value="1"/>
</dbReference>
<proteinExistence type="predicted"/>
<feature type="domain" description="AraC effector-binding" evidence="1">
    <location>
        <begin position="2"/>
        <end position="165"/>
    </location>
</feature>
<evidence type="ECO:0000313" key="2">
    <source>
        <dbReference type="EMBL" id="MDQ0533768.1"/>
    </source>
</evidence>
<dbReference type="RefSeq" id="WP_209982367.1">
    <property type="nucleotide sequence ID" value="NZ_JAGINO010000008.1"/>
</dbReference>
<sequence length="165" mass="18022">MHDVTIGERPDVRLTGFEHRGPYHGIGATFDRLAAWAAPRGLLGSGARCFGVYYGNPNLVAPEDLRAFAGLVLPTPVPLPAKPQPAEPPQDDAETIDVPGGPCAVLVHQGDYRELEGVHRWLYGTWFPGSGHRPDPGRPCCEEYLNDPRSLPPADWLTRITAPLR</sequence>
<name>A0ABU0MJY3_9PROT</name>
<keyword evidence="3" id="KW-1185">Reference proteome</keyword>
<dbReference type="SMART" id="SM00871">
    <property type="entry name" value="AraC_E_bind"/>
    <property type="match status" value="1"/>
</dbReference>
<protein>
    <submittedName>
        <fullName evidence="2">DNA gyrase inhibitor GyrI</fullName>
    </submittedName>
</protein>
<dbReference type="Pfam" id="PF06445">
    <property type="entry name" value="GyrI-like"/>
    <property type="match status" value="1"/>
</dbReference>
<dbReference type="SUPFAM" id="SSF55136">
    <property type="entry name" value="Probable bacterial effector-binding domain"/>
    <property type="match status" value="1"/>
</dbReference>
<reference evidence="2 3" key="1">
    <citation type="submission" date="2023-07" db="EMBL/GenBank/DDBJ databases">
        <title>Genomic Encyclopedia of Type Strains, Phase IV (KMG-IV): sequencing the most valuable type-strain genomes for metagenomic binning, comparative biology and taxonomic classification.</title>
        <authorList>
            <person name="Goeker M."/>
        </authorList>
    </citation>
    <scope>NUCLEOTIDE SEQUENCE [LARGE SCALE GENOMIC DNA]</scope>
    <source>
        <strain evidence="2 3">DSM 19922</strain>
    </source>
</reference>
<dbReference type="Gene3D" id="3.20.80.10">
    <property type="entry name" value="Regulatory factor, effector binding domain"/>
    <property type="match status" value="1"/>
</dbReference>
<comment type="caution">
    <text evidence="2">The sequence shown here is derived from an EMBL/GenBank/DDBJ whole genome shotgun (WGS) entry which is preliminary data.</text>
</comment>
<gene>
    <name evidence="2" type="ORF">QO018_002631</name>
</gene>
<dbReference type="InterPro" id="IPR010499">
    <property type="entry name" value="AraC_E-bd"/>
</dbReference>
<evidence type="ECO:0000313" key="3">
    <source>
        <dbReference type="Proteomes" id="UP001244552"/>
    </source>
</evidence>
<evidence type="ECO:0000259" key="1">
    <source>
        <dbReference type="SMART" id="SM00871"/>
    </source>
</evidence>
<organism evidence="2 3">
    <name type="scientific">Azospirillum picis</name>
    <dbReference type="NCBI Taxonomy" id="488438"/>
    <lineage>
        <taxon>Bacteria</taxon>
        <taxon>Pseudomonadati</taxon>
        <taxon>Pseudomonadota</taxon>
        <taxon>Alphaproteobacteria</taxon>
        <taxon>Rhodospirillales</taxon>
        <taxon>Azospirillaceae</taxon>
        <taxon>Azospirillum</taxon>
    </lineage>
</organism>
<dbReference type="PANTHER" id="PTHR40055">
    <property type="entry name" value="TRANSCRIPTIONAL REGULATOR YGIV-RELATED"/>
    <property type="match status" value="1"/>
</dbReference>
<dbReference type="InterPro" id="IPR011256">
    <property type="entry name" value="Reg_factor_effector_dom_sf"/>
</dbReference>
<accession>A0ABU0MJY3</accession>